<sequence>MAFFKKDDHKREIPAWDGHPAGWLTYVDEVKKWLLGDPLDVPYSIAARLVQKLSGPAKRIGNAMSDVELMPDPPAAQALPAAQARAEATRVPDGEGDFEMPDRPSAASRGAAAAPMPVLPAQDTLVQTRARLTAGVTRLIAKLSASSSCSKSSGWKKQVFFPVKKNKMYSFLHSDMFQVFSSLQNQFCFLS</sequence>
<evidence type="ECO:0000313" key="5">
    <source>
        <dbReference type="Proteomes" id="UP000654075"/>
    </source>
</evidence>
<gene>
    <name evidence="2" type="ORF">PGLA1383_LOCUS16429</name>
    <name evidence="3" type="ORF">PGLA2088_LOCUS46237</name>
</gene>
<proteinExistence type="predicted"/>
<evidence type="ECO:0000313" key="3">
    <source>
        <dbReference type="EMBL" id="CAE8732038.1"/>
    </source>
</evidence>
<organism evidence="3 4">
    <name type="scientific">Polarella glacialis</name>
    <name type="common">Dinoflagellate</name>
    <dbReference type="NCBI Taxonomy" id="89957"/>
    <lineage>
        <taxon>Eukaryota</taxon>
        <taxon>Sar</taxon>
        <taxon>Alveolata</taxon>
        <taxon>Dinophyceae</taxon>
        <taxon>Suessiales</taxon>
        <taxon>Suessiaceae</taxon>
        <taxon>Polarella</taxon>
    </lineage>
</organism>
<dbReference type="EMBL" id="CAJNNW010036105">
    <property type="protein sequence ID" value="CAE8732038.1"/>
    <property type="molecule type" value="Genomic_DNA"/>
</dbReference>
<feature type="region of interest" description="Disordered" evidence="1">
    <location>
        <begin position="71"/>
        <end position="114"/>
    </location>
</feature>
<accession>A0A813LIL8</accession>
<keyword evidence="5" id="KW-1185">Reference proteome</keyword>
<evidence type="ECO:0000313" key="4">
    <source>
        <dbReference type="Proteomes" id="UP000626109"/>
    </source>
</evidence>
<reference evidence="3" key="1">
    <citation type="submission" date="2021-02" db="EMBL/GenBank/DDBJ databases">
        <authorList>
            <person name="Dougan E. K."/>
            <person name="Rhodes N."/>
            <person name="Thang M."/>
            <person name="Chan C."/>
        </authorList>
    </citation>
    <scope>NUCLEOTIDE SEQUENCE</scope>
</reference>
<dbReference type="AlphaFoldDB" id="A0A813LIL8"/>
<name>A0A813LIL8_POLGL</name>
<dbReference type="EMBL" id="CAJNNV010009952">
    <property type="protein sequence ID" value="CAE8598015.1"/>
    <property type="molecule type" value="Genomic_DNA"/>
</dbReference>
<comment type="caution">
    <text evidence="3">The sequence shown here is derived from an EMBL/GenBank/DDBJ whole genome shotgun (WGS) entry which is preliminary data.</text>
</comment>
<evidence type="ECO:0000256" key="1">
    <source>
        <dbReference type="SAM" id="MobiDB-lite"/>
    </source>
</evidence>
<dbReference type="Proteomes" id="UP000626109">
    <property type="component" value="Unassembled WGS sequence"/>
</dbReference>
<dbReference type="Proteomes" id="UP000654075">
    <property type="component" value="Unassembled WGS sequence"/>
</dbReference>
<feature type="compositionally biased region" description="Low complexity" evidence="1">
    <location>
        <begin position="75"/>
        <end position="86"/>
    </location>
</feature>
<protein>
    <submittedName>
        <fullName evidence="3">Uncharacterized protein</fullName>
    </submittedName>
</protein>
<feature type="compositionally biased region" description="Low complexity" evidence="1">
    <location>
        <begin position="103"/>
        <end position="114"/>
    </location>
</feature>
<evidence type="ECO:0000313" key="2">
    <source>
        <dbReference type="EMBL" id="CAE8598015.1"/>
    </source>
</evidence>